<keyword evidence="3" id="KW-0547">Nucleotide-binding</keyword>
<keyword evidence="9 13" id="KW-0472">Membrane</keyword>
<dbReference type="Gene3D" id="1.20.58.420">
    <property type="entry name" value="AHSP"/>
    <property type="match status" value="1"/>
</dbReference>
<name>A0A8C7H248_ONCKI</name>
<feature type="transmembrane region" description="Helical" evidence="13">
    <location>
        <begin position="507"/>
        <end position="527"/>
    </location>
</feature>
<dbReference type="Pfam" id="PF02263">
    <property type="entry name" value="GBP"/>
    <property type="match status" value="1"/>
</dbReference>
<keyword evidence="2 13" id="KW-0812">Transmembrane</keyword>
<evidence type="ECO:0000256" key="3">
    <source>
        <dbReference type="ARBA" id="ARBA00022741"/>
    </source>
</evidence>
<evidence type="ECO:0000256" key="10">
    <source>
        <dbReference type="ARBA" id="ARBA00049117"/>
    </source>
</evidence>
<dbReference type="GeneTree" id="ENSGT00940000155710"/>
<dbReference type="GO" id="GO:0005525">
    <property type="term" value="F:GTP binding"/>
    <property type="evidence" value="ECO:0007669"/>
    <property type="project" value="UniProtKB-KW"/>
</dbReference>
<dbReference type="GO" id="GO:0003924">
    <property type="term" value="F:GTPase activity"/>
    <property type="evidence" value="ECO:0007669"/>
    <property type="project" value="InterPro"/>
</dbReference>
<keyword evidence="4" id="KW-0378">Hydrolase</keyword>
<dbReference type="InterPro" id="IPR015894">
    <property type="entry name" value="Guanylate-bd_N"/>
</dbReference>
<evidence type="ECO:0000256" key="12">
    <source>
        <dbReference type="SAM" id="MobiDB-lite"/>
    </source>
</evidence>
<dbReference type="InterPro" id="IPR030386">
    <property type="entry name" value="G_GB1_RHD3_dom"/>
</dbReference>
<evidence type="ECO:0000256" key="7">
    <source>
        <dbReference type="ARBA" id="ARBA00022989"/>
    </source>
</evidence>
<dbReference type="Pfam" id="PF02841">
    <property type="entry name" value="GBP_C"/>
    <property type="match status" value="1"/>
</dbReference>
<dbReference type="PROSITE" id="PS51715">
    <property type="entry name" value="G_GB1_RHD3"/>
    <property type="match status" value="1"/>
</dbReference>
<evidence type="ECO:0000256" key="13">
    <source>
        <dbReference type="SAM" id="Phobius"/>
    </source>
</evidence>
<dbReference type="GO" id="GO:1990809">
    <property type="term" value="P:endoplasmic reticulum tubular network membrane organization"/>
    <property type="evidence" value="ECO:0007669"/>
    <property type="project" value="UniProtKB-ARBA"/>
</dbReference>
<evidence type="ECO:0000256" key="8">
    <source>
        <dbReference type="ARBA" id="ARBA00023134"/>
    </source>
</evidence>
<feature type="region of interest" description="Disordered" evidence="12">
    <location>
        <begin position="1"/>
        <end position="65"/>
    </location>
</feature>
<keyword evidence="7 13" id="KW-1133">Transmembrane helix</keyword>
<reference evidence="15" key="2">
    <citation type="submission" date="2025-09" db="UniProtKB">
        <authorList>
            <consortium name="Ensembl"/>
        </authorList>
    </citation>
    <scope>IDENTIFICATION</scope>
</reference>
<dbReference type="SUPFAM" id="SSF48340">
    <property type="entry name" value="Interferon-induced guanylate-binding protein 1 (GBP1), C-terminal domain"/>
    <property type="match status" value="1"/>
</dbReference>
<dbReference type="FunFam" id="3.40.50.300:FF:000314">
    <property type="entry name" value="Atlastin-2 isoform 2"/>
    <property type="match status" value="1"/>
</dbReference>
<dbReference type="PANTHER" id="PTHR10751">
    <property type="entry name" value="GUANYLATE BINDING PROTEIN"/>
    <property type="match status" value="1"/>
</dbReference>
<evidence type="ECO:0000256" key="2">
    <source>
        <dbReference type="ARBA" id="ARBA00022692"/>
    </source>
</evidence>
<dbReference type="InterPro" id="IPR027417">
    <property type="entry name" value="P-loop_NTPase"/>
</dbReference>
<feature type="transmembrane region" description="Helical" evidence="13">
    <location>
        <begin position="533"/>
        <end position="552"/>
    </location>
</feature>
<reference evidence="15" key="1">
    <citation type="submission" date="2025-08" db="UniProtKB">
        <authorList>
            <consortium name="Ensembl"/>
        </authorList>
    </citation>
    <scope>IDENTIFICATION</scope>
</reference>
<dbReference type="GO" id="GO:0098826">
    <property type="term" value="C:endoplasmic reticulum tubular network membrane"/>
    <property type="evidence" value="ECO:0007669"/>
    <property type="project" value="UniProtKB-ARBA"/>
</dbReference>
<dbReference type="AlphaFoldDB" id="A0A8C7H248"/>
<keyword evidence="8" id="KW-0342">GTP-binding</keyword>
<dbReference type="Proteomes" id="UP000694557">
    <property type="component" value="Unassembled WGS sequence"/>
</dbReference>
<comment type="similarity">
    <text evidence="11">Belongs to the TRAFAC class dynamin-like GTPase superfamily. GB1/RHD3 GTPase family.</text>
</comment>
<dbReference type="CDD" id="cd01851">
    <property type="entry name" value="GBP"/>
    <property type="match status" value="1"/>
</dbReference>
<evidence type="ECO:0000256" key="9">
    <source>
        <dbReference type="ARBA" id="ARBA00023136"/>
    </source>
</evidence>
<dbReference type="SUPFAM" id="SSF52540">
    <property type="entry name" value="P-loop containing nucleoside triphosphate hydrolases"/>
    <property type="match status" value="1"/>
</dbReference>
<evidence type="ECO:0000259" key="14">
    <source>
        <dbReference type="PROSITE" id="PS51715"/>
    </source>
</evidence>
<dbReference type="InterPro" id="IPR036543">
    <property type="entry name" value="Guanylate-bd_C_sf"/>
</dbReference>
<dbReference type="Ensembl" id="ENSOKIT00005055167.1">
    <property type="protein sequence ID" value="ENSOKIP00005052238.1"/>
    <property type="gene ID" value="ENSOKIG00005019605.1"/>
</dbReference>
<evidence type="ECO:0000256" key="6">
    <source>
        <dbReference type="ARBA" id="ARBA00022842"/>
    </source>
</evidence>
<dbReference type="InterPro" id="IPR003191">
    <property type="entry name" value="Guanylate-bd/ATL_C"/>
</dbReference>
<keyword evidence="16" id="KW-1185">Reference proteome</keyword>
<evidence type="ECO:0000313" key="15">
    <source>
        <dbReference type="Ensembl" id="ENSOKIP00005052238.1"/>
    </source>
</evidence>
<gene>
    <name evidence="15" type="primary">ATL2</name>
    <name evidence="15" type="synonym">LOC109899787</name>
</gene>
<keyword evidence="6" id="KW-0460">Magnesium</keyword>
<feature type="domain" description="GB1/RHD3-type G" evidence="14">
    <location>
        <begin position="119"/>
        <end position="367"/>
    </location>
</feature>
<proteinExistence type="inferred from homology"/>
<protein>
    <submittedName>
        <fullName evidence="15">Atlastin GTPase 2</fullName>
    </submittedName>
</protein>
<organism evidence="15 16">
    <name type="scientific">Oncorhynchus kisutch</name>
    <name type="common">Coho salmon</name>
    <name type="synonym">Salmo kisutch</name>
    <dbReference type="NCBI Taxonomy" id="8019"/>
    <lineage>
        <taxon>Eukaryota</taxon>
        <taxon>Metazoa</taxon>
        <taxon>Chordata</taxon>
        <taxon>Craniata</taxon>
        <taxon>Vertebrata</taxon>
        <taxon>Euteleostomi</taxon>
        <taxon>Actinopterygii</taxon>
        <taxon>Neopterygii</taxon>
        <taxon>Teleostei</taxon>
        <taxon>Protacanthopterygii</taxon>
        <taxon>Salmoniformes</taxon>
        <taxon>Salmonidae</taxon>
        <taxon>Salmoninae</taxon>
        <taxon>Oncorhynchus</taxon>
    </lineage>
</organism>
<evidence type="ECO:0000313" key="16">
    <source>
        <dbReference type="Proteomes" id="UP000694557"/>
    </source>
</evidence>
<dbReference type="FunFam" id="1.20.58.420:FF:000001">
    <property type="entry name" value="Atlastin-1 isoform 1"/>
    <property type="match status" value="1"/>
</dbReference>
<evidence type="ECO:0000256" key="5">
    <source>
        <dbReference type="ARBA" id="ARBA00022824"/>
    </source>
</evidence>
<comment type="subcellular location">
    <subcellularLocation>
        <location evidence="1">Endoplasmic reticulum membrane</location>
        <topology evidence="1">Multi-pass membrane protein</topology>
    </subcellularLocation>
</comment>
<dbReference type="Gene3D" id="3.40.50.300">
    <property type="entry name" value="P-loop containing nucleotide triphosphate hydrolases"/>
    <property type="match status" value="1"/>
</dbReference>
<keyword evidence="5" id="KW-0256">Endoplasmic reticulum</keyword>
<sequence length="612" mass="69364">MAEVRLSGLSKRNHFEQNHKRHVFDEGAGGVEDVPLSLPDRRPHSRIAPRAEADSETDEWEQAPELSHVKEQPIEEEPVVGLAEKARPIQIVLAHEDDHKFELDTEALEKLLLQEDVRDLNVVVVSVAGAFRKGKSFLLDFMLRYMLNQQQEQSDSWVGDDDDPLTGFSWRGGCERETTGIQVWSEVFVVNKPDGSKVAVLLVDTQGAFDSQSTIKDCATVFALSTMTSSVQVYNLSQNIQEDDLQHLQLFTEYGRLALEEIYLKPFQSLMFLIRDWSYPYEHNYGLEGGNRFLEKRLQVKQNQHEELQTVRKHIHSCFSNIGCFLLPHPGLKVATNPMFDGRLKDIDGDFKEALGNLVPLLLAPENLVEKEIGGAKVTCRDLVEYFKAYIKIYQGEELPHPKSMLQATAEANNLTAVAGAKDMYSKSMEMVCGGDKPYIAPADLERCHEEVKECSLRRFRSVKKMGGEDFCKKYQEQLEGELDEAYSNFHKHNEGKNIFYAARTPATLFVVMFATYIVSGLTGFIGMNTIAMLANLVMGVALMMLCMWAYVKYSGEFRDVGTIIDLLAETLWEQVLKPLSEQYMEDNVRQTVVNSIRASLTEQVTQHVKSH</sequence>
<evidence type="ECO:0000256" key="4">
    <source>
        <dbReference type="ARBA" id="ARBA00022801"/>
    </source>
</evidence>
<comment type="catalytic activity">
    <reaction evidence="10">
        <text>GTP + H2O = GDP + phosphate + H(+)</text>
        <dbReference type="Rhea" id="RHEA:19669"/>
        <dbReference type="ChEBI" id="CHEBI:15377"/>
        <dbReference type="ChEBI" id="CHEBI:15378"/>
        <dbReference type="ChEBI" id="CHEBI:37565"/>
        <dbReference type="ChEBI" id="CHEBI:43474"/>
        <dbReference type="ChEBI" id="CHEBI:58189"/>
    </reaction>
    <physiologicalReaction direction="left-to-right" evidence="10">
        <dbReference type="Rhea" id="RHEA:19670"/>
    </physiologicalReaction>
</comment>
<accession>A0A8C7H248</accession>
<evidence type="ECO:0000256" key="11">
    <source>
        <dbReference type="PROSITE-ProRule" id="PRU01052"/>
    </source>
</evidence>
<evidence type="ECO:0000256" key="1">
    <source>
        <dbReference type="ARBA" id="ARBA00004477"/>
    </source>
</evidence>